<evidence type="ECO:0000313" key="5">
    <source>
        <dbReference type="Proteomes" id="UP000077748"/>
    </source>
</evidence>
<reference evidence="4 5" key="1">
    <citation type="submission" date="2016-05" db="EMBL/GenBank/DDBJ databases">
        <title>Genome Sequence of Pseudomonas citronellolis Strain SJTE-3, an Estrogens and Persistent Organic Pollutants degradation strain.</title>
        <authorList>
            <person name="Liang R."/>
        </authorList>
    </citation>
    <scope>NUCLEOTIDE SEQUENCE [LARGE SCALE GENOMIC DNA]</scope>
    <source>
        <strain evidence="4 5">SJTE-3</strain>
    </source>
</reference>
<accession>A0A1A9KHU6</accession>
<dbReference type="Proteomes" id="UP000077748">
    <property type="component" value="Chromosome"/>
</dbReference>
<evidence type="ECO:0000256" key="1">
    <source>
        <dbReference type="SAM" id="Coils"/>
    </source>
</evidence>
<feature type="coiled-coil region" evidence="1">
    <location>
        <begin position="298"/>
        <end position="332"/>
    </location>
</feature>
<name>A0A1A9KHU6_9PSED</name>
<dbReference type="InterPro" id="IPR003615">
    <property type="entry name" value="HNH_nuc"/>
</dbReference>
<dbReference type="InterPro" id="IPR010902">
    <property type="entry name" value="NUMOD4"/>
</dbReference>
<feature type="domain" description="NUMOD4" evidence="2">
    <location>
        <begin position="336"/>
        <end position="380"/>
    </location>
</feature>
<dbReference type="SUPFAM" id="SSF54060">
    <property type="entry name" value="His-Me finger endonucleases"/>
    <property type="match status" value="1"/>
</dbReference>
<keyword evidence="1" id="KW-0175">Coiled coil</keyword>
<proteinExistence type="predicted"/>
<evidence type="ECO:0000259" key="3">
    <source>
        <dbReference type="Pfam" id="PF13392"/>
    </source>
</evidence>
<dbReference type="AlphaFoldDB" id="A0A1A9KHU6"/>
<dbReference type="Pfam" id="PF07463">
    <property type="entry name" value="NUMOD4"/>
    <property type="match status" value="1"/>
</dbReference>
<dbReference type="EMBL" id="CP015878">
    <property type="protein sequence ID" value="ANI16700.1"/>
    <property type="molecule type" value="Genomic_DNA"/>
</dbReference>
<dbReference type="GO" id="GO:0016788">
    <property type="term" value="F:hydrolase activity, acting on ester bonds"/>
    <property type="evidence" value="ECO:0007669"/>
    <property type="project" value="InterPro"/>
</dbReference>
<evidence type="ECO:0000313" key="4">
    <source>
        <dbReference type="EMBL" id="ANI16700.1"/>
    </source>
</evidence>
<evidence type="ECO:0000259" key="2">
    <source>
        <dbReference type="Pfam" id="PF07463"/>
    </source>
</evidence>
<dbReference type="RefSeq" id="WP_064583977.1">
    <property type="nucleotide sequence ID" value="NZ_CP015878.1"/>
</dbReference>
<organism evidence="4 5">
    <name type="scientific">Pseudomonas citronellolis</name>
    <dbReference type="NCBI Taxonomy" id="53408"/>
    <lineage>
        <taxon>Bacteria</taxon>
        <taxon>Pseudomonadati</taxon>
        <taxon>Pseudomonadota</taxon>
        <taxon>Gammaproteobacteria</taxon>
        <taxon>Pseudomonadales</taxon>
        <taxon>Pseudomonadaceae</taxon>
        <taxon>Pseudomonas</taxon>
    </lineage>
</organism>
<dbReference type="Gene3D" id="3.90.75.20">
    <property type="match status" value="1"/>
</dbReference>
<feature type="domain" description="HNH nuclease" evidence="3">
    <location>
        <begin position="391"/>
        <end position="432"/>
    </location>
</feature>
<protein>
    <recommendedName>
        <fullName evidence="6">HNH nuclease domain-containing protein</fullName>
    </recommendedName>
</protein>
<dbReference type="Pfam" id="PF13392">
    <property type="entry name" value="HNH_3"/>
    <property type="match status" value="1"/>
</dbReference>
<dbReference type="InterPro" id="IPR044925">
    <property type="entry name" value="His-Me_finger_sf"/>
</dbReference>
<sequence>MTMAMELIRHIAGLYSGKAFKGDLTQIYITGNEIWMAQQILAEQAEGVQGERERFEVEMLELCLPIERDSHGAYVSDHVRHLWSGWELRAALAQPSPKCPVCKDSGIMGHSDLCVACAQPSPVPDQSEVQLGMAELERPDVVAWLVTGVHPNHSAPHAAVDRNGQSARALADHWAERGCAVEIMPLMTVAQHARAVAKWADLFDRAQDSANAARAKVPELERPEALDFKPCHHHAEKIRQRVEEAASVYEAGGSALGYMEDIAESALIVRNGLDELSAQHDRIVEALRADLSTLIEVRNGLVEEIGELHSELADVREERNAAQAKLDELEKQEPVEEWRPVVGFDGHYSVSSLGRLRSDKTGKYLSLNSLMASGYVKASLHRDGVREQTSVHRVVAKAFLDNPEGLDEVNHLNGDKTDNRVINLAWCSRSENVDHGYYQLGHLVHPVKAIPAEGNGPVLIFSSIEQAVANGFTSRNIYDCLVEGYRVHAGHHWQSMRSDQVAQAGQVPEGYMLITQDQVERHATTAWECPPQSRVVLVSTLKRLHEKNGAAPQQGGGA</sequence>
<gene>
    <name evidence="4" type="ORF">A9C11_23235</name>
</gene>
<evidence type="ECO:0008006" key="6">
    <source>
        <dbReference type="Google" id="ProtNLM"/>
    </source>
</evidence>